<dbReference type="NCBIfam" id="TIGR02585">
    <property type="entry name" value="cas_Cst2_DevR"/>
    <property type="match status" value="1"/>
</dbReference>
<proteinExistence type="predicted"/>
<dbReference type="EMBL" id="OX365700">
    <property type="protein sequence ID" value="CAI4031126.1"/>
    <property type="molecule type" value="Genomic_DNA"/>
</dbReference>
<dbReference type="Proteomes" id="UP001179121">
    <property type="component" value="Chromosome"/>
</dbReference>
<dbReference type="NCBIfam" id="TIGR01875">
    <property type="entry name" value="cas_MJ0381"/>
    <property type="match status" value="1"/>
</dbReference>
<evidence type="ECO:0000256" key="3">
    <source>
        <dbReference type="SAM" id="MobiDB-lite"/>
    </source>
</evidence>
<evidence type="ECO:0000313" key="4">
    <source>
        <dbReference type="EMBL" id="CAI4031126.1"/>
    </source>
</evidence>
<protein>
    <submittedName>
        <fullName evidence="4">Type I-B CRISPR-associated protein Cas7/Cst2/DevR</fullName>
    </submittedName>
</protein>
<comment type="function">
    <text evidence="2">CRISPR (clustered regularly interspaced short palindromic repeat) is an adaptive immune system that provides protection against mobile genetic elements (viruses, transposable elements and conjugative plasmids). CRISPR clusters contain spacers, sequences complementary to antecedent mobile elements, and target invading nucleic acids. CRISPR clusters are transcribed and processed into CRISPR RNA (crRNA).</text>
</comment>
<accession>A0AA86MY19</accession>
<reference evidence="4" key="1">
    <citation type="submission" date="2022-10" db="EMBL/GenBank/DDBJ databases">
        <authorList>
            <person name="Koch H."/>
        </authorList>
    </citation>
    <scope>NUCLEOTIDE SEQUENCE</scope>
    <source>
        <strain evidence="4">DNF</strain>
    </source>
</reference>
<feature type="region of interest" description="Disordered" evidence="3">
    <location>
        <begin position="101"/>
        <end position="122"/>
    </location>
</feature>
<gene>
    <name evidence="4" type="ORF">DNFV4_01556</name>
</gene>
<evidence type="ECO:0000256" key="2">
    <source>
        <dbReference type="ARBA" id="ARBA00025626"/>
    </source>
</evidence>
<evidence type="ECO:0000313" key="5">
    <source>
        <dbReference type="Proteomes" id="UP001179121"/>
    </source>
</evidence>
<evidence type="ECO:0000256" key="1">
    <source>
        <dbReference type="ARBA" id="ARBA00023118"/>
    </source>
</evidence>
<dbReference type="InterPro" id="IPR013414">
    <property type="entry name" value="Cas7/Cst2/DevR_sub_I-B/Tneap"/>
</dbReference>
<name>A0AA86MY19_9BACT</name>
<keyword evidence="5" id="KW-1185">Reference proteome</keyword>
<dbReference type="KEGG" id="nti:DNFV4_01556"/>
<dbReference type="AlphaFoldDB" id="A0AA86MY19"/>
<dbReference type="InterPro" id="IPR010154">
    <property type="entry name" value="CRISPR-assoc_Cas7/Cst2/DevR"/>
</dbReference>
<dbReference type="GO" id="GO:0051607">
    <property type="term" value="P:defense response to virus"/>
    <property type="evidence" value="ECO:0007669"/>
    <property type="project" value="UniProtKB-KW"/>
</dbReference>
<sequence length="365" mass="41222">MAFVTGMMLIDAPASALNNAGKDETARVENAMAVKFIRTPTGPIPYVSAQAVRYWLRETLSKNDAAWAMAPTYKENENLAYPASNPIEYWDDDLFGYMRAPDSKSKDRRQKDPNYQKLTPLEEKKGKEVSITRISPFRVGTLVSLGPVKLVEDWGTMARHDGDPVLYQHQFYRATLQGLFSLNLTTAGTFFNGGRVGYRNLDENRIQIARERHLQEATVYGQPAFRLSHQDRAKRVASLIRAIGEMEGGAKLTLHYTDVTPSLIFAAVTRSGNHPFYRIVCANSNGQPAISLDALKEILKVYKDQLLSDVFVGWAKGYLDDHRQAVELLSDAERSSIKFRWGHPREAMIALAEELKQSNNKKWYD</sequence>
<organism evidence="4 5">
    <name type="scientific">Nitrospira tepida</name>
    <dbReference type="NCBI Taxonomy" id="2973512"/>
    <lineage>
        <taxon>Bacteria</taxon>
        <taxon>Pseudomonadati</taxon>
        <taxon>Nitrospirota</taxon>
        <taxon>Nitrospiria</taxon>
        <taxon>Nitrospirales</taxon>
        <taxon>Nitrospiraceae</taxon>
        <taxon>Nitrospira</taxon>
    </lineage>
</organism>
<keyword evidence="1" id="KW-0051">Antiviral defense</keyword>
<dbReference type="RefSeq" id="WP_289268082.1">
    <property type="nucleotide sequence ID" value="NZ_OX365700.1"/>
</dbReference>